<feature type="chain" id="PRO_5036115481" evidence="1">
    <location>
        <begin position="22"/>
        <end position="77"/>
    </location>
</feature>
<sequence>MKTSVLLVILGIVVITALCTASESVEQDFPRTFIDALFEQNEEMNSEARCGGWMAKCRDDDDCCVTFECTRFNKCGK</sequence>
<dbReference type="AlphaFoldDB" id="A0A482Z9W8"/>
<reference evidence="2" key="2">
    <citation type="submission" date="2019-04" db="EMBL/GenBank/DDBJ databases">
        <title>Unravelling the molecular evolution of spider venoms.</title>
        <authorList>
            <person name="Pineda S."/>
        </authorList>
    </citation>
    <scope>NUCLEOTIDE SEQUENCE</scope>
</reference>
<organism evidence="2">
    <name type="scientific">Coremiocnemis tropix</name>
    <name type="common">Australian tarantula spider</name>
    <dbReference type="NCBI Taxonomy" id="1904443"/>
    <lineage>
        <taxon>Eukaryota</taxon>
        <taxon>Metazoa</taxon>
        <taxon>Ecdysozoa</taxon>
        <taxon>Arthropoda</taxon>
        <taxon>Chelicerata</taxon>
        <taxon>Arachnida</taxon>
        <taxon>Araneae</taxon>
        <taxon>Mygalomorphae</taxon>
        <taxon>Avicularoidea</taxon>
        <taxon>Theraphosidae</taxon>
        <taxon>Coremiocnemis</taxon>
    </lineage>
</organism>
<dbReference type="EMBL" id="HAGN01000043">
    <property type="protein sequence ID" value="SMD29465.1"/>
    <property type="molecule type" value="Transcribed_RNA"/>
</dbReference>
<proteinExistence type="predicted"/>
<accession>A0A482Z9W8</accession>
<evidence type="ECO:0000313" key="2">
    <source>
        <dbReference type="EMBL" id="SMD29465.1"/>
    </source>
</evidence>
<keyword evidence="1" id="KW-0732">Signal</keyword>
<protein>
    <submittedName>
        <fullName evidence="2">U15-Theraphotoxin-Ct1b_2</fullName>
    </submittedName>
</protein>
<feature type="signal peptide" evidence="1">
    <location>
        <begin position="1"/>
        <end position="21"/>
    </location>
</feature>
<dbReference type="EMBL" id="HAGN01000075">
    <property type="protein sequence ID" value="SMD29497.1"/>
    <property type="molecule type" value="Transcribed_RNA"/>
</dbReference>
<reference evidence="2" key="1">
    <citation type="submission" date="2017-03" db="EMBL/GenBank/DDBJ databases">
        <authorList>
            <person name="QRISCLOUD D."/>
        </authorList>
    </citation>
    <scope>NUCLEOTIDE SEQUENCE</scope>
</reference>
<dbReference type="EMBL" id="HAGN01000242">
    <property type="protein sequence ID" value="SMD29664.1"/>
    <property type="molecule type" value="Transcribed_RNA"/>
</dbReference>
<name>A0A482Z9W8_CORTR</name>
<evidence type="ECO:0000256" key="1">
    <source>
        <dbReference type="SAM" id="SignalP"/>
    </source>
</evidence>